<evidence type="ECO:0008006" key="2">
    <source>
        <dbReference type="Google" id="ProtNLM"/>
    </source>
</evidence>
<name>A0A0A9E3B5_ARUDO</name>
<dbReference type="EMBL" id="GBRH01202631">
    <property type="protein sequence ID" value="JAD95264.1"/>
    <property type="molecule type" value="Transcribed_RNA"/>
</dbReference>
<dbReference type="AlphaFoldDB" id="A0A0A9E3B5"/>
<dbReference type="PANTHER" id="PTHR33116:SF78">
    <property type="entry name" value="OS12G0587133 PROTEIN"/>
    <property type="match status" value="1"/>
</dbReference>
<reference evidence="1" key="1">
    <citation type="submission" date="2014-09" db="EMBL/GenBank/DDBJ databases">
        <authorList>
            <person name="Magalhaes I.L.F."/>
            <person name="Oliveira U."/>
            <person name="Santos F.R."/>
            <person name="Vidigal T.H.D.A."/>
            <person name="Brescovit A.D."/>
            <person name="Santos A.J."/>
        </authorList>
    </citation>
    <scope>NUCLEOTIDE SEQUENCE</scope>
    <source>
        <tissue evidence="1">Shoot tissue taken approximately 20 cm above the soil surface</tissue>
    </source>
</reference>
<proteinExistence type="predicted"/>
<reference evidence="1" key="2">
    <citation type="journal article" date="2015" name="Data Brief">
        <title>Shoot transcriptome of the giant reed, Arundo donax.</title>
        <authorList>
            <person name="Barrero R.A."/>
            <person name="Guerrero F.D."/>
            <person name="Moolhuijzen P."/>
            <person name="Goolsby J.A."/>
            <person name="Tidwell J."/>
            <person name="Bellgard S.E."/>
            <person name="Bellgard M.I."/>
        </authorList>
    </citation>
    <scope>NUCLEOTIDE SEQUENCE</scope>
    <source>
        <tissue evidence="1">Shoot tissue taken approximately 20 cm above the soil surface</tissue>
    </source>
</reference>
<accession>A0A0A9E3B5</accession>
<sequence length="166" mass="18837">MYADDTAIFANPDKMEIKAISDLLTVFGIASGLKPNLIKCAVYPIQCEGLNMEDIMQPFPCAVKSFPCKYLGLPLSIKKLTRNDVQLLIDKIASKLPTWKGRLLARHGRLTLVNMVLSSIPVYHLTVFTMSKWTIKKIDRIRRNFLWRGSEEANGGHCLVNWKRVC</sequence>
<protein>
    <recommendedName>
        <fullName evidence="2">Reverse transcriptase domain-containing protein</fullName>
    </recommendedName>
</protein>
<evidence type="ECO:0000313" key="1">
    <source>
        <dbReference type="EMBL" id="JAD95264.1"/>
    </source>
</evidence>
<organism evidence="1">
    <name type="scientific">Arundo donax</name>
    <name type="common">Giant reed</name>
    <name type="synonym">Donax arundinaceus</name>
    <dbReference type="NCBI Taxonomy" id="35708"/>
    <lineage>
        <taxon>Eukaryota</taxon>
        <taxon>Viridiplantae</taxon>
        <taxon>Streptophyta</taxon>
        <taxon>Embryophyta</taxon>
        <taxon>Tracheophyta</taxon>
        <taxon>Spermatophyta</taxon>
        <taxon>Magnoliopsida</taxon>
        <taxon>Liliopsida</taxon>
        <taxon>Poales</taxon>
        <taxon>Poaceae</taxon>
        <taxon>PACMAD clade</taxon>
        <taxon>Arundinoideae</taxon>
        <taxon>Arundineae</taxon>
        <taxon>Arundo</taxon>
    </lineage>
</organism>
<dbReference type="PANTHER" id="PTHR33116">
    <property type="entry name" value="REVERSE TRANSCRIPTASE ZINC-BINDING DOMAIN-CONTAINING PROTEIN-RELATED-RELATED"/>
    <property type="match status" value="1"/>
</dbReference>